<evidence type="ECO:0000313" key="5">
    <source>
        <dbReference type="Proteomes" id="UP000437017"/>
    </source>
</evidence>
<evidence type="ECO:0000256" key="2">
    <source>
        <dbReference type="SAM" id="MobiDB-lite"/>
    </source>
</evidence>
<dbReference type="SMART" id="SM00228">
    <property type="entry name" value="PDZ"/>
    <property type="match status" value="2"/>
</dbReference>
<feature type="compositionally biased region" description="Gly residues" evidence="2">
    <location>
        <begin position="90"/>
        <end position="105"/>
    </location>
</feature>
<dbReference type="AlphaFoldDB" id="A0A643CDC6"/>
<dbReference type="PANTHER" id="PTHR12345">
    <property type="entry name" value="SYNTENIN RELATED"/>
    <property type="match status" value="1"/>
</dbReference>
<feature type="region of interest" description="Disordered" evidence="2">
    <location>
        <begin position="84"/>
        <end position="119"/>
    </location>
</feature>
<dbReference type="PANTHER" id="PTHR12345:SF13">
    <property type="entry name" value="SYNTENIN-2"/>
    <property type="match status" value="1"/>
</dbReference>
<protein>
    <recommendedName>
        <fullName evidence="3">PDZ domain-containing protein</fullName>
    </recommendedName>
</protein>
<evidence type="ECO:0000256" key="1">
    <source>
        <dbReference type="ARBA" id="ARBA00022737"/>
    </source>
</evidence>
<dbReference type="OrthoDB" id="10059177at2759"/>
<keyword evidence="1" id="KW-0677">Repeat</keyword>
<dbReference type="InterPro" id="IPR001478">
    <property type="entry name" value="PDZ"/>
</dbReference>
<dbReference type="InterPro" id="IPR051230">
    <property type="entry name" value="APP-Binding"/>
</dbReference>
<dbReference type="InterPro" id="IPR036034">
    <property type="entry name" value="PDZ_sf"/>
</dbReference>
<dbReference type="Pfam" id="PF00595">
    <property type="entry name" value="PDZ"/>
    <property type="match status" value="2"/>
</dbReference>
<dbReference type="GO" id="GO:0005737">
    <property type="term" value="C:cytoplasm"/>
    <property type="evidence" value="ECO:0007669"/>
    <property type="project" value="TreeGrafter"/>
</dbReference>
<dbReference type="PROSITE" id="PS50106">
    <property type="entry name" value="PDZ"/>
    <property type="match status" value="2"/>
</dbReference>
<dbReference type="EMBL" id="SGJD01001822">
    <property type="protein sequence ID" value="KAB0398124.1"/>
    <property type="molecule type" value="Genomic_DNA"/>
</dbReference>
<feature type="non-terminal residue" evidence="4">
    <location>
        <position position="280"/>
    </location>
</feature>
<keyword evidence="5" id="KW-1185">Reference proteome</keyword>
<dbReference type="SUPFAM" id="SSF50156">
    <property type="entry name" value="PDZ domain-like"/>
    <property type="match status" value="2"/>
</dbReference>
<dbReference type="GO" id="GO:0005886">
    <property type="term" value="C:plasma membrane"/>
    <property type="evidence" value="ECO:0007669"/>
    <property type="project" value="TreeGrafter"/>
</dbReference>
<sequence length="280" mass="29924">MSTLYPSLEDLKVDQAMQGMQVPTAGPAGQSRCPEAKAMELQQVEKTKQLQTSPSVLYPNLAELESYMGLSFSSHEVQQNLPQIPEGASVGSGLGPLTGPGGGAGVREQHGSSGRIRGQTAAWRRDLGSWWAGRADCGDCLPQGLFVQLVQANTPASLVGLHFGDQILQIDGRNCVGWSTGKAHRVVKKASAEKIVMVVRDRTFQRIVTMHKDSTGHVGFAIKKGKVISLVKGSSAARNGLLINHYVCEVNGQNVIGLKDKEVMEILATAGNFINLAIIP</sequence>
<reference evidence="4 5" key="1">
    <citation type="journal article" date="2019" name="PLoS ONE">
        <title>Genomic analyses reveal an absence of contemporary introgressive admixture between fin whales and blue whales, despite known hybrids.</title>
        <authorList>
            <person name="Westbury M.V."/>
            <person name="Petersen B."/>
            <person name="Lorenzen E.D."/>
        </authorList>
    </citation>
    <scope>NUCLEOTIDE SEQUENCE [LARGE SCALE GENOMIC DNA]</scope>
    <source>
        <strain evidence="4">FinWhale-01</strain>
    </source>
</reference>
<evidence type="ECO:0000313" key="4">
    <source>
        <dbReference type="EMBL" id="KAB0398124.1"/>
    </source>
</evidence>
<dbReference type="CDD" id="cd06794">
    <property type="entry name" value="PDZ2_syntenin-like"/>
    <property type="match status" value="1"/>
</dbReference>
<proteinExistence type="predicted"/>
<gene>
    <name evidence="4" type="ORF">E2I00_001478</name>
</gene>
<accession>A0A643CDC6</accession>
<dbReference type="Proteomes" id="UP000437017">
    <property type="component" value="Unassembled WGS sequence"/>
</dbReference>
<evidence type="ECO:0000259" key="3">
    <source>
        <dbReference type="PROSITE" id="PS50106"/>
    </source>
</evidence>
<feature type="domain" description="PDZ" evidence="3">
    <location>
        <begin position="142"/>
        <end position="202"/>
    </location>
</feature>
<dbReference type="Gene3D" id="2.30.42.10">
    <property type="match status" value="2"/>
</dbReference>
<name>A0A643CDC6_BALPH</name>
<organism evidence="4 5">
    <name type="scientific">Balaenoptera physalus</name>
    <name type="common">Fin whale</name>
    <name type="synonym">Balaena physalus</name>
    <dbReference type="NCBI Taxonomy" id="9770"/>
    <lineage>
        <taxon>Eukaryota</taxon>
        <taxon>Metazoa</taxon>
        <taxon>Chordata</taxon>
        <taxon>Craniata</taxon>
        <taxon>Vertebrata</taxon>
        <taxon>Euteleostomi</taxon>
        <taxon>Mammalia</taxon>
        <taxon>Eutheria</taxon>
        <taxon>Laurasiatheria</taxon>
        <taxon>Artiodactyla</taxon>
        <taxon>Whippomorpha</taxon>
        <taxon>Cetacea</taxon>
        <taxon>Mysticeti</taxon>
        <taxon>Balaenopteridae</taxon>
        <taxon>Balaenoptera</taxon>
    </lineage>
</organism>
<comment type="caution">
    <text evidence="4">The sequence shown here is derived from an EMBL/GenBank/DDBJ whole genome shotgun (WGS) entry which is preliminary data.</text>
</comment>
<feature type="domain" description="PDZ" evidence="3">
    <location>
        <begin position="207"/>
        <end position="280"/>
    </location>
</feature>
<dbReference type="FunFam" id="2.30.42.10:FF:000043">
    <property type="entry name" value="Syntenin-1 isoform X1"/>
    <property type="match status" value="1"/>
</dbReference>